<feature type="domain" description="Replication factor Mcm10 C-terminal" evidence="10">
    <location>
        <begin position="517"/>
        <end position="825"/>
    </location>
</feature>
<evidence type="ECO:0000313" key="11">
    <source>
        <dbReference type="EMBL" id="KAL3275981.1"/>
    </source>
</evidence>
<feature type="region of interest" description="Disordered" evidence="9">
    <location>
        <begin position="641"/>
        <end position="665"/>
    </location>
</feature>
<dbReference type="Pfam" id="PF22379">
    <property type="entry name" value="OB_MCM10"/>
    <property type="match status" value="1"/>
</dbReference>
<dbReference type="Pfam" id="PF24863">
    <property type="entry name" value="zf-CCCH_Mcm10"/>
    <property type="match status" value="1"/>
</dbReference>
<dbReference type="EMBL" id="JABFTP020000083">
    <property type="protein sequence ID" value="KAL3275981.1"/>
    <property type="molecule type" value="Genomic_DNA"/>
</dbReference>
<keyword evidence="6" id="KW-0863">Zinc-finger</keyword>
<dbReference type="Gene3D" id="2.40.50.140">
    <property type="entry name" value="Nucleic acid-binding proteins"/>
    <property type="match status" value="1"/>
</dbReference>
<dbReference type="InterPro" id="IPR040184">
    <property type="entry name" value="Mcm10"/>
</dbReference>
<keyword evidence="8" id="KW-0539">Nucleus</keyword>
<evidence type="ECO:0000256" key="6">
    <source>
        <dbReference type="ARBA" id="ARBA00022771"/>
    </source>
</evidence>
<accession>A0ABD2NCP6</accession>
<organism evidence="11 12">
    <name type="scientific">Cryptolaemus montrouzieri</name>
    <dbReference type="NCBI Taxonomy" id="559131"/>
    <lineage>
        <taxon>Eukaryota</taxon>
        <taxon>Metazoa</taxon>
        <taxon>Ecdysozoa</taxon>
        <taxon>Arthropoda</taxon>
        <taxon>Hexapoda</taxon>
        <taxon>Insecta</taxon>
        <taxon>Pterygota</taxon>
        <taxon>Neoptera</taxon>
        <taxon>Endopterygota</taxon>
        <taxon>Coleoptera</taxon>
        <taxon>Polyphaga</taxon>
        <taxon>Cucujiformia</taxon>
        <taxon>Coccinelloidea</taxon>
        <taxon>Coccinellidae</taxon>
        <taxon>Scymninae</taxon>
        <taxon>Scymnini</taxon>
        <taxon>Cryptolaemus</taxon>
    </lineage>
</organism>
<comment type="subcellular location">
    <subcellularLocation>
        <location evidence="1">Nucleus</location>
    </subcellularLocation>
</comment>
<evidence type="ECO:0000256" key="1">
    <source>
        <dbReference type="ARBA" id="ARBA00004123"/>
    </source>
</evidence>
<dbReference type="SMART" id="SM01280">
    <property type="entry name" value="Mcm10"/>
    <property type="match status" value="1"/>
</dbReference>
<dbReference type="PANTHER" id="PTHR13454:SF11">
    <property type="entry name" value="PROTEIN MCM10 HOMOLOG"/>
    <property type="match status" value="1"/>
</dbReference>
<evidence type="ECO:0000256" key="8">
    <source>
        <dbReference type="ARBA" id="ARBA00023242"/>
    </source>
</evidence>
<dbReference type="Pfam" id="PF09332">
    <property type="entry name" value="Mcm10"/>
    <property type="match status" value="1"/>
</dbReference>
<comment type="similarity">
    <text evidence="2">Belongs to the MCM10 family.</text>
</comment>
<feature type="region of interest" description="Disordered" evidence="9">
    <location>
        <begin position="394"/>
        <end position="418"/>
    </location>
</feature>
<dbReference type="InterPro" id="IPR056791">
    <property type="entry name" value="Znf_Mcm10_C"/>
</dbReference>
<evidence type="ECO:0000256" key="7">
    <source>
        <dbReference type="ARBA" id="ARBA00022833"/>
    </source>
</evidence>
<name>A0ABD2NCP6_9CUCU</name>
<dbReference type="InterPro" id="IPR055065">
    <property type="entry name" value="OB_MCM10"/>
</dbReference>
<dbReference type="Pfam" id="PF09329">
    <property type="entry name" value="zf-primase"/>
    <property type="match status" value="1"/>
</dbReference>
<evidence type="ECO:0000256" key="9">
    <source>
        <dbReference type="SAM" id="MobiDB-lite"/>
    </source>
</evidence>
<keyword evidence="5" id="KW-0479">Metal-binding</keyword>
<dbReference type="InterPro" id="IPR015408">
    <property type="entry name" value="Znf_Mcm10/DnaG"/>
</dbReference>
<dbReference type="GO" id="GO:0006260">
    <property type="term" value="P:DNA replication"/>
    <property type="evidence" value="ECO:0007669"/>
    <property type="project" value="UniProtKB-KW"/>
</dbReference>
<evidence type="ECO:0000256" key="2">
    <source>
        <dbReference type="ARBA" id="ARBA00009679"/>
    </source>
</evidence>
<evidence type="ECO:0000259" key="10">
    <source>
        <dbReference type="SMART" id="SM01280"/>
    </source>
</evidence>
<dbReference type="AlphaFoldDB" id="A0ABD2NCP6"/>
<evidence type="ECO:0000256" key="5">
    <source>
        <dbReference type="ARBA" id="ARBA00022723"/>
    </source>
</evidence>
<dbReference type="GO" id="GO:0008270">
    <property type="term" value="F:zinc ion binding"/>
    <property type="evidence" value="ECO:0007669"/>
    <property type="project" value="UniProtKB-KW"/>
</dbReference>
<dbReference type="GO" id="GO:0005634">
    <property type="term" value="C:nucleus"/>
    <property type="evidence" value="ECO:0007669"/>
    <property type="project" value="UniProtKB-SubCell"/>
</dbReference>
<proteinExistence type="inferred from homology"/>
<feature type="compositionally biased region" description="Polar residues" evidence="9">
    <location>
        <begin position="394"/>
        <end position="405"/>
    </location>
</feature>
<keyword evidence="4" id="KW-0235">DNA replication</keyword>
<comment type="caution">
    <text evidence="11">The sequence shown here is derived from an EMBL/GenBank/DDBJ whole genome shotgun (WGS) entry which is preliminary data.</text>
</comment>
<reference evidence="11 12" key="1">
    <citation type="journal article" date="2021" name="BMC Biol.">
        <title>Horizontally acquired antibacterial genes associated with adaptive radiation of ladybird beetles.</title>
        <authorList>
            <person name="Li H.S."/>
            <person name="Tang X.F."/>
            <person name="Huang Y.H."/>
            <person name="Xu Z.Y."/>
            <person name="Chen M.L."/>
            <person name="Du X.Y."/>
            <person name="Qiu B.Y."/>
            <person name="Chen P.T."/>
            <person name="Zhang W."/>
            <person name="Slipinski A."/>
            <person name="Escalona H.E."/>
            <person name="Waterhouse R.M."/>
            <person name="Zwick A."/>
            <person name="Pang H."/>
        </authorList>
    </citation>
    <scope>NUCLEOTIDE SEQUENCE [LARGE SCALE GENOMIC DNA]</scope>
    <source>
        <strain evidence="11">SYSU2018</strain>
    </source>
</reference>
<evidence type="ECO:0000313" key="12">
    <source>
        <dbReference type="Proteomes" id="UP001516400"/>
    </source>
</evidence>
<protein>
    <recommendedName>
        <fullName evidence="3">Protein MCM10 homolog</fullName>
    </recommendedName>
</protein>
<sequence>MAEDDDLLATLLDVAEAELNSLNNIDKSVQNNSIGTTPKSAKNDHKKLFDVDIFASNLDNKALTPRRKKKFREIEKGLSSIHNGDTDSSDDEGKRNFENQKYNEYGREIKNLINHTSDSNHAKPSSSRGLFPSNSLQTSWKSKSVTNKVKIKELDRPPTNVYTDPIFGISIINPVISSKVLEERMIGRKAIPICQVSRQLNMLGKDEDWVIAGVICNKGVTKTSAKGSQFIIWTLSDLLGDIKTVALFLFGNAYKELWKTQPGTVVGILNPSILDKKEGCRDEATLSVDNAQRIMMLGQSRDLGTCKTVKKNGDKCTSIVNKSKCEFCVYHIKQEYQKCSRRSDLQANFSGKGLIALRNKVLGKNEVFYAGKSYTAIPAKQSKKMMKKDQNRLQSLSGVTNSSVRSMKKPQVRAAESFDVGRSRRLQDMETLRKLGVNIEKYGNLGDIQDFKANHSTSVTMDESKANALKVLAKLKETSNNKLGAIQNEKEKSSNGHDNSQLQRSLDELVQNDLIDLDINYKNTNDYSHDTFVDKVRKNNDLLNCSSTQKNSLSLSEKNVPIHETNLVGHAQTNENLTQPSSKIPDVNKKNYLVFSNSLIMSTTPSLSNSASFIDLNMPIIPRHAKRAKLNAMKFIQKNGPLKKVDPNNTRGTGVKRNLDDLDTNGENTKKLKKIQENEFLSDRFKKMMELQSKHMDLVEMKDNEEKEKYFKKLEVKEQLEEKMANTYKIECKAVRCLNCKYTSFSAADKCKTEKHRLKVYNAFKRFFKCGHCGNRTACLDIVPIHPCKNCGSGNWERTTMMKEKNVTSTVSLSIRGGEQKHLNSIVTDANINLLVPDED</sequence>
<dbReference type="Proteomes" id="UP001516400">
    <property type="component" value="Unassembled WGS sequence"/>
</dbReference>
<keyword evidence="7" id="KW-0862">Zinc</keyword>
<evidence type="ECO:0000256" key="3">
    <source>
        <dbReference type="ARBA" id="ARBA00017770"/>
    </source>
</evidence>
<evidence type="ECO:0000256" key="4">
    <source>
        <dbReference type="ARBA" id="ARBA00022705"/>
    </source>
</evidence>
<dbReference type="FunFam" id="2.40.50.140:FF:000174">
    <property type="entry name" value="DNA replication licensing factor mcm10"/>
    <property type="match status" value="1"/>
</dbReference>
<feature type="region of interest" description="Disordered" evidence="9">
    <location>
        <begin position="116"/>
        <end position="136"/>
    </location>
</feature>
<keyword evidence="12" id="KW-1185">Reference proteome</keyword>
<dbReference type="InterPro" id="IPR012340">
    <property type="entry name" value="NA-bd_OB-fold"/>
</dbReference>
<dbReference type="PANTHER" id="PTHR13454">
    <property type="entry name" value="PROTEIN MCM10 HOMOLOG"/>
    <property type="match status" value="1"/>
</dbReference>
<gene>
    <name evidence="11" type="ORF">HHI36_020712</name>
</gene>
<dbReference type="InterPro" id="IPR015411">
    <property type="entry name" value="Rep_factor_Mcm10_C"/>
</dbReference>